<accession>A0ABR1LV07</accession>
<dbReference type="Proteomes" id="UP001365128">
    <property type="component" value="Unassembled WGS sequence"/>
</dbReference>
<evidence type="ECO:0000256" key="1">
    <source>
        <dbReference type="SAM" id="MobiDB-lite"/>
    </source>
</evidence>
<sequence>MSAPSQTCLLRQRPLFQSRPMLQHCLHTQQHPCTTFPAPVERLPEQSLAQHPQPTDRQPTPRPQQPVQPLNSRPPTSPAPSPHCQQAPTNKPSKSSCRPPHHRPHFPHPLPPAAMQHAHRPGWTRACVAASPTRSAVATPRRRIQAAASAAVAKPLCSGRRRRASRRRDGSRGARRQRGAR</sequence>
<organism evidence="2 3">
    <name type="scientific">Phyllosticta citricarpa</name>
    <dbReference type="NCBI Taxonomy" id="55181"/>
    <lineage>
        <taxon>Eukaryota</taxon>
        <taxon>Fungi</taxon>
        <taxon>Dikarya</taxon>
        <taxon>Ascomycota</taxon>
        <taxon>Pezizomycotina</taxon>
        <taxon>Dothideomycetes</taxon>
        <taxon>Dothideomycetes incertae sedis</taxon>
        <taxon>Botryosphaeriales</taxon>
        <taxon>Phyllostictaceae</taxon>
        <taxon>Phyllosticta</taxon>
    </lineage>
</organism>
<evidence type="ECO:0000313" key="2">
    <source>
        <dbReference type="EMBL" id="KAK7539022.1"/>
    </source>
</evidence>
<keyword evidence="3" id="KW-1185">Reference proteome</keyword>
<name>A0ABR1LV07_9PEZI</name>
<dbReference type="EMBL" id="JBBPDW010000029">
    <property type="protein sequence ID" value="KAK7539022.1"/>
    <property type="molecule type" value="Genomic_DNA"/>
</dbReference>
<proteinExistence type="predicted"/>
<comment type="caution">
    <text evidence="2">The sequence shown here is derived from an EMBL/GenBank/DDBJ whole genome shotgun (WGS) entry which is preliminary data.</text>
</comment>
<gene>
    <name evidence="2" type="ORF">IWX46DRAFT_607753</name>
</gene>
<reference evidence="2 3" key="1">
    <citation type="submission" date="2024-04" db="EMBL/GenBank/DDBJ databases">
        <title>Phyllosticta paracitricarpa is synonymous to the EU quarantine fungus P. citricarpa based on phylogenomic analyses.</title>
        <authorList>
            <consortium name="Lawrence Berkeley National Laboratory"/>
            <person name="Van Ingen-Buijs V.A."/>
            <person name="Van Westerhoven A.C."/>
            <person name="Haridas S."/>
            <person name="Skiadas P."/>
            <person name="Martin F."/>
            <person name="Groenewald J.Z."/>
            <person name="Crous P.W."/>
            <person name="Seidl M.F."/>
        </authorList>
    </citation>
    <scope>NUCLEOTIDE SEQUENCE [LARGE SCALE GENOMIC DNA]</scope>
    <source>
        <strain evidence="2 3">CBS 122670</strain>
    </source>
</reference>
<feature type="region of interest" description="Disordered" evidence="1">
    <location>
        <begin position="32"/>
        <end position="181"/>
    </location>
</feature>
<protein>
    <submittedName>
        <fullName evidence="2">Uncharacterized protein</fullName>
    </submittedName>
</protein>
<evidence type="ECO:0000313" key="3">
    <source>
        <dbReference type="Proteomes" id="UP001365128"/>
    </source>
</evidence>
<feature type="compositionally biased region" description="Polar residues" evidence="1">
    <location>
        <begin position="83"/>
        <end position="96"/>
    </location>
</feature>